<sequence length="713" mass="76008">MLHVWLGILVSLAAPARSTVPSVGELGSLTIVHPNDLDTNSTVESLLLLHQPRTYEAAGRACATAYEKQATRSDISPAIRQHLAFLVADGQLRSTDGLWVTQSDSTSEHPACMAYSLSAGTFEEEACDTPLLVLCTQSAPATTVSTGDDVAPSSQVAVKAGSSQFVGYRDARSFRFLGIKYGEAPLGARRFLSTISYMARGLFDATRFKSVCLQNEADDFAAKGEHQSEDCLHLNIFTPFLPSSSSHAKLKAVGFWIHGGGFTVGSGSRPVYDGGNFASRGDVLIVTLNYRLDILGLLADMDGADNAWLSDIILALHWVQENIAAFGGDPNKVTIFGESSGALAISALLSSPAASGLFHAAISESSLLATPWLLPRVYTELLTPAIAAAFMADNSTVDAPVAFMRSIPAERFSSSTAAEAAATQLAAIQDKLFHTSGVDIRPLLPTIGGLIPDQFVYLVRNGSVANKVPLMLGTNRDEVALVIYGLPGFEAPVPPDVGIYNTLLAEFMGQDAASAIIVDGTYALNTSDVDGVRRGLSTASTARGFTCAMRQLLAAGLHSNAFNTSELFVFRFEAGYPLVQNEPSACFPEGAGPSHPVCHASEILPVFGNFNVLGVPLNTTEELHFTQYANDIWPCFIRTHTPDVSVEYLEARGQAYAATLASVRAAPFRAFDRSTAGTHVIASEPRNEGPFDSQECAVFDNLGYAFDHIDNGF</sequence>
<comment type="similarity">
    <text evidence="1">Belongs to the type-B carboxylesterase/lipase family.</text>
</comment>
<dbReference type="GO" id="GO:0016787">
    <property type="term" value="F:hydrolase activity"/>
    <property type="evidence" value="ECO:0007669"/>
    <property type="project" value="UniProtKB-KW"/>
</dbReference>
<dbReference type="InterPro" id="IPR019826">
    <property type="entry name" value="Carboxylesterase_B_AS"/>
</dbReference>
<protein>
    <submittedName>
        <fullName evidence="5">Alpha/beta-hydrolase</fullName>
    </submittedName>
</protein>
<dbReference type="EMBL" id="KV426216">
    <property type="protein sequence ID" value="KZV84664.1"/>
    <property type="molecule type" value="Genomic_DNA"/>
</dbReference>
<proteinExistence type="inferred from homology"/>
<organism evidence="5 6">
    <name type="scientific">Exidia glandulosa HHB12029</name>
    <dbReference type="NCBI Taxonomy" id="1314781"/>
    <lineage>
        <taxon>Eukaryota</taxon>
        <taxon>Fungi</taxon>
        <taxon>Dikarya</taxon>
        <taxon>Basidiomycota</taxon>
        <taxon>Agaricomycotina</taxon>
        <taxon>Agaricomycetes</taxon>
        <taxon>Auriculariales</taxon>
        <taxon>Exidiaceae</taxon>
        <taxon>Exidia</taxon>
    </lineage>
</organism>
<feature type="chain" id="PRO_5007856576" evidence="3">
    <location>
        <begin position="19"/>
        <end position="713"/>
    </location>
</feature>
<evidence type="ECO:0000313" key="6">
    <source>
        <dbReference type="Proteomes" id="UP000077266"/>
    </source>
</evidence>
<evidence type="ECO:0000313" key="5">
    <source>
        <dbReference type="EMBL" id="KZV84664.1"/>
    </source>
</evidence>
<accession>A0A165DJ22</accession>
<dbReference type="Proteomes" id="UP000077266">
    <property type="component" value="Unassembled WGS sequence"/>
</dbReference>
<dbReference type="SUPFAM" id="SSF53474">
    <property type="entry name" value="alpha/beta-Hydrolases"/>
    <property type="match status" value="1"/>
</dbReference>
<dbReference type="InterPro" id="IPR029058">
    <property type="entry name" value="AB_hydrolase_fold"/>
</dbReference>
<evidence type="ECO:0000259" key="4">
    <source>
        <dbReference type="Pfam" id="PF00135"/>
    </source>
</evidence>
<keyword evidence="6" id="KW-1185">Reference proteome</keyword>
<dbReference type="AlphaFoldDB" id="A0A165DJ22"/>
<dbReference type="PANTHER" id="PTHR43142:SF6">
    <property type="entry name" value="PUTATIVE (AFU_ORTHOLOGUE AFUA_7G01710)-RELATED"/>
    <property type="match status" value="1"/>
</dbReference>
<dbReference type="OrthoDB" id="408631at2759"/>
<dbReference type="Pfam" id="PF00135">
    <property type="entry name" value="COesterase"/>
    <property type="match status" value="1"/>
</dbReference>
<feature type="signal peptide" evidence="3">
    <location>
        <begin position="1"/>
        <end position="18"/>
    </location>
</feature>
<dbReference type="ESTHER" id="exigl-a0a165dj22">
    <property type="family name" value="Fungal_carboxylesterase_lipase"/>
</dbReference>
<dbReference type="PROSITE" id="PS00122">
    <property type="entry name" value="CARBOXYLESTERASE_B_1"/>
    <property type="match status" value="1"/>
</dbReference>
<keyword evidence="2 5" id="KW-0378">Hydrolase</keyword>
<dbReference type="STRING" id="1314781.A0A165DJ22"/>
<evidence type="ECO:0000256" key="1">
    <source>
        <dbReference type="ARBA" id="ARBA00005964"/>
    </source>
</evidence>
<reference evidence="5 6" key="1">
    <citation type="journal article" date="2016" name="Mol. Biol. Evol.">
        <title>Comparative Genomics of Early-Diverging Mushroom-Forming Fungi Provides Insights into the Origins of Lignocellulose Decay Capabilities.</title>
        <authorList>
            <person name="Nagy L.G."/>
            <person name="Riley R."/>
            <person name="Tritt A."/>
            <person name="Adam C."/>
            <person name="Daum C."/>
            <person name="Floudas D."/>
            <person name="Sun H."/>
            <person name="Yadav J.S."/>
            <person name="Pangilinan J."/>
            <person name="Larsson K.H."/>
            <person name="Matsuura K."/>
            <person name="Barry K."/>
            <person name="Labutti K."/>
            <person name="Kuo R."/>
            <person name="Ohm R.A."/>
            <person name="Bhattacharya S.S."/>
            <person name="Shirouzu T."/>
            <person name="Yoshinaga Y."/>
            <person name="Martin F.M."/>
            <person name="Grigoriev I.V."/>
            <person name="Hibbett D.S."/>
        </authorList>
    </citation>
    <scope>NUCLEOTIDE SEQUENCE [LARGE SCALE GENOMIC DNA]</scope>
    <source>
        <strain evidence="5 6">HHB12029</strain>
    </source>
</reference>
<feature type="domain" description="Carboxylesterase type B" evidence="4">
    <location>
        <begin position="173"/>
        <end position="644"/>
    </location>
</feature>
<gene>
    <name evidence="5" type="ORF">EXIGLDRAFT_654809</name>
</gene>
<keyword evidence="3" id="KW-0732">Signal</keyword>
<evidence type="ECO:0000256" key="2">
    <source>
        <dbReference type="ARBA" id="ARBA00022801"/>
    </source>
</evidence>
<name>A0A165DJ22_EXIGL</name>
<dbReference type="InterPro" id="IPR002018">
    <property type="entry name" value="CarbesteraseB"/>
</dbReference>
<dbReference type="PANTHER" id="PTHR43142">
    <property type="entry name" value="CARBOXYLIC ESTER HYDROLASE"/>
    <property type="match status" value="1"/>
</dbReference>
<dbReference type="Gene3D" id="3.40.50.1820">
    <property type="entry name" value="alpha/beta hydrolase"/>
    <property type="match status" value="1"/>
</dbReference>
<evidence type="ECO:0000256" key="3">
    <source>
        <dbReference type="SAM" id="SignalP"/>
    </source>
</evidence>
<dbReference type="InParanoid" id="A0A165DJ22"/>